<accession>A0A1H1SYT8</accession>
<keyword evidence="3" id="KW-1133">Transmembrane helix</keyword>
<evidence type="ECO:0000313" key="5">
    <source>
        <dbReference type="Proteomes" id="UP000199103"/>
    </source>
</evidence>
<dbReference type="EMBL" id="LT629772">
    <property type="protein sequence ID" value="SDS53074.1"/>
    <property type="molecule type" value="Genomic_DNA"/>
</dbReference>
<feature type="transmembrane region" description="Helical" evidence="3">
    <location>
        <begin position="1063"/>
        <end position="1088"/>
    </location>
</feature>
<feature type="transmembrane region" description="Helical" evidence="3">
    <location>
        <begin position="359"/>
        <end position="379"/>
    </location>
</feature>
<dbReference type="SUPFAM" id="SSF82714">
    <property type="entry name" value="Multidrug efflux transporter AcrB TolC docking domain, DN and DC subdomains"/>
    <property type="match status" value="2"/>
</dbReference>
<evidence type="ECO:0000256" key="3">
    <source>
        <dbReference type="SAM" id="Phobius"/>
    </source>
</evidence>
<feature type="transmembrane region" description="Helical" evidence="3">
    <location>
        <begin position="1094"/>
        <end position="1115"/>
    </location>
</feature>
<dbReference type="Pfam" id="PF00873">
    <property type="entry name" value="ACR_tran"/>
    <property type="match status" value="2"/>
</dbReference>
<dbReference type="GO" id="GO:0005886">
    <property type="term" value="C:plasma membrane"/>
    <property type="evidence" value="ECO:0007669"/>
    <property type="project" value="TreeGrafter"/>
</dbReference>
<dbReference type="Gene3D" id="3.30.70.1440">
    <property type="entry name" value="Multidrug efflux transporter AcrB pore domain"/>
    <property type="match status" value="2"/>
</dbReference>
<organism evidence="4 5">
    <name type="scientific">Microlunatus soli</name>
    <dbReference type="NCBI Taxonomy" id="630515"/>
    <lineage>
        <taxon>Bacteria</taxon>
        <taxon>Bacillati</taxon>
        <taxon>Actinomycetota</taxon>
        <taxon>Actinomycetes</taxon>
        <taxon>Propionibacteriales</taxon>
        <taxon>Propionibacteriaceae</taxon>
        <taxon>Microlunatus</taxon>
    </lineage>
</organism>
<dbReference type="GO" id="GO:0042910">
    <property type="term" value="F:xenobiotic transmembrane transporter activity"/>
    <property type="evidence" value="ECO:0007669"/>
    <property type="project" value="TreeGrafter"/>
</dbReference>
<feature type="coiled-coil region" evidence="1">
    <location>
        <begin position="1117"/>
        <end position="1163"/>
    </location>
</feature>
<dbReference type="InterPro" id="IPR001036">
    <property type="entry name" value="Acrflvin-R"/>
</dbReference>
<dbReference type="Gene3D" id="1.20.1640.10">
    <property type="entry name" value="Multidrug efflux transporter AcrB transmembrane domain"/>
    <property type="match status" value="3"/>
</dbReference>
<keyword evidence="1" id="KW-0175">Coiled coil</keyword>
<dbReference type="PRINTS" id="PR00702">
    <property type="entry name" value="ACRIFLAVINRP"/>
</dbReference>
<reference evidence="4 5" key="1">
    <citation type="submission" date="2016-10" db="EMBL/GenBank/DDBJ databases">
        <authorList>
            <person name="de Groot N.N."/>
        </authorList>
    </citation>
    <scope>NUCLEOTIDE SEQUENCE [LARGE SCALE GENOMIC DNA]</scope>
    <source>
        <strain evidence="4 5">DSM 21800</strain>
    </source>
</reference>
<feature type="transmembrane region" description="Helical" evidence="3">
    <location>
        <begin position="462"/>
        <end position="489"/>
    </location>
</feature>
<dbReference type="Gene3D" id="3.30.2090.10">
    <property type="entry name" value="Multidrug efflux transporter AcrB TolC docking domain, DN and DC subdomains"/>
    <property type="match status" value="3"/>
</dbReference>
<gene>
    <name evidence="4" type="ORF">SAMN04489812_2189</name>
</gene>
<feature type="transmembrane region" description="Helical" evidence="3">
    <location>
        <begin position="988"/>
        <end position="1008"/>
    </location>
</feature>
<dbReference type="InterPro" id="IPR027463">
    <property type="entry name" value="AcrB_DN_DC_subdom"/>
</dbReference>
<proteinExistence type="predicted"/>
<dbReference type="Proteomes" id="UP000199103">
    <property type="component" value="Chromosome I"/>
</dbReference>
<dbReference type="SUPFAM" id="SSF82693">
    <property type="entry name" value="Multidrug efflux transporter AcrB pore domain, PN1, PN2, PC1 and PC2 subdomains"/>
    <property type="match status" value="2"/>
</dbReference>
<dbReference type="STRING" id="630515.SAMN04489812_2189"/>
<sequence length="1180" mass="120278">MGRLANLSLRNRALIALVTVFVMIFGGITATQLKQELIPSISVPTAVISTTYSGAAPQVVAQRVTTPIEQAVGGVSGIDSVTSTSSTGSSQVTVNMQYGTDMTAAQQDLEAAISRIKSTLPDDVDSQVSTGSVDDFPVVQLSVTNDSGNTARLADQLTNTAVPDLQKIDGVRAVTVSGAPVRQIEVDLDLNKLDDEGVTTSQVSQTLQSAGLVNSAGSVDSGDRTMSVNVGQRLESAADVAGLKILNSDGDSVAIGDVATVKEKNAPATSISRTNGHQSLSLSITKTPEGNTVDVSEAVTKALPGLADKLGDGAKFSTVFDQAPFITQSIDDLLTEGGLGLAMAIVVILIFLLSGTATLVTAISIPVSVLITLIGLRVTDYSLNILTLGALTIAVGRIVDDSIVVIENIRRHLSYGEPKLKAITTAVREVATAITAATVTTVAVFLPITLVGGQVGELFRPFGLTVTIALMASLLVALTIVPVLAYWILRPPKTIVDPDQVKEAAEAKERRNLLQRGYVPIIRSATKHPLVTILIALLVMGGTGTLATNLKTDFLGSSGQNTLTVSQQFTPVLSLDTKGAQAAKVEKAIKGIDGVQTVQTTIGGGGFAGFGGGGSDSASFTVTTNADDDQDRIQRDVSAAVDDLVDVGDVTVSSNSGFGTSSDVEVIVTAPDSAKLDEATSDVLARMKKVPGTTNVSSSIAAAQPIVQIDVDPIKAAKKGLSASQVNDTLKGVLAPATVGTIETTGDDEDIVLKVADAPVGIQELRDLKITVPTSATGQSGSAGQAGAGQAGAGQAGAGQAGAGQAGAGQAGAGQAGAGQAGAGQAGAGQAGAGQAGAGQAGAGQAGAGQAGAGQAGTDQSGAGAGAGTTGQSGSTATQQETKPEKIKLSSIAEVRQTKVAPTISRRDGQQSATVSLTPTGDNLTAVNADVTEALDGLDLPSGAETELGGVSSDQADAFSQLGLALLVAIAIVYVVMVATFRSLIQPLILLVSIPFAAVGALLALVITDTPLGVPSLIGLLMLVGIVVTNAIVLIDLVNHYRAQGESVDDALIDGSRRRLRPILMTAIATIFALIPMSLGVTGGGVFISQPLAIVVIGGLLSSTVLTLILVPVLYKLVEGRRERKALAREAERHAREAEIAAQRAEEKRVAEAAEAARQAEIEAEQRAARPGLLRRLRRR</sequence>
<dbReference type="SUPFAM" id="SSF82866">
    <property type="entry name" value="Multidrug efflux transporter AcrB transmembrane domain"/>
    <property type="match status" value="2"/>
</dbReference>
<feature type="transmembrane region" description="Helical" evidence="3">
    <location>
        <begin position="430"/>
        <end position="450"/>
    </location>
</feature>
<feature type="transmembrane region" description="Helical" evidence="3">
    <location>
        <begin position="530"/>
        <end position="550"/>
    </location>
</feature>
<dbReference type="OrthoDB" id="3306666at2"/>
<feature type="transmembrane region" description="Helical" evidence="3">
    <location>
        <begin position="962"/>
        <end position="981"/>
    </location>
</feature>
<protein>
    <submittedName>
        <fullName evidence="4">Multidrug efflux pump subunit AcrB</fullName>
    </submittedName>
</protein>
<keyword evidence="3" id="KW-0812">Transmembrane</keyword>
<evidence type="ECO:0000256" key="2">
    <source>
        <dbReference type="SAM" id="MobiDB-lite"/>
    </source>
</evidence>
<feature type="transmembrane region" description="Helical" evidence="3">
    <location>
        <begin position="1014"/>
        <end position="1035"/>
    </location>
</feature>
<keyword evidence="3" id="KW-0472">Membrane</keyword>
<dbReference type="Gene3D" id="3.30.70.1430">
    <property type="entry name" value="Multidrug efflux transporter AcrB pore domain"/>
    <property type="match status" value="2"/>
</dbReference>
<dbReference type="PANTHER" id="PTHR32063:SF0">
    <property type="entry name" value="SWARMING MOTILITY PROTEIN SWRC"/>
    <property type="match status" value="1"/>
</dbReference>
<evidence type="ECO:0000313" key="4">
    <source>
        <dbReference type="EMBL" id="SDS53074.1"/>
    </source>
</evidence>
<keyword evidence="5" id="KW-1185">Reference proteome</keyword>
<dbReference type="AlphaFoldDB" id="A0A1H1SYT8"/>
<name>A0A1H1SYT8_9ACTN</name>
<dbReference type="Gene3D" id="3.30.70.1320">
    <property type="entry name" value="Multidrug efflux transporter AcrB pore domain like"/>
    <property type="match status" value="1"/>
</dbReference>
<evidence type="ECO:0000256" key="1">
    <source>
        <dbReference type="SAM" id="Coils"/>
    </source>
</evidence>
<feature type="region of interest" description="Disordered" evidence="2">
    <location>
        <begin position="776"/>
        <end position="888"/>
    </location>
</feature>
<feature type="compositionally biased region" description="Gly residues" evidence="2">
    <location>
        <begin position="784"/>
        <end position="855"/>
    </location>
</feature>
<dbReference type="PANTHER" id="PTHR32063">
    <property type="match status" value="1"/>
</dbReference>